<evidence type="ECO:0000256" key="1">
    <source>
        <dbReference type="SAM" id="MobiDB-lite"/>
    </source>
</evidence>
<feature type="region of interest" description="Disordered" evidence="1">
    <location>
        <begin position="334"/>
        <end position="353"/>
    </location>
</feature>
<feature type="region of interest" description="Disordered" evidence="1">
    <location>
        <begin position="1"/>
        <end position="139"/>
    </location>
</feature>
<sequence>MLLLQDKLAQSNEDLDMSSMPSPRPDEGFFHSVVQEPCAPARPQHSHQRSEPLSTKTILRACDIPSRSSSITSLSDTYRRQHARQWGARPRSDREPQRPPGINDENQIPYSLGVSSPNRRDSEVTVRQSDQPATKTWPSIASFSSSTSLCSITSSSCASSPSPSPSNAKEYRHAKSGKAPTASSQATAAVLLLQSPVQHRPSSKRTFNQTEWNPKRPGTPPTWATSDPFAQFRPAGEANGEGLAGMDIADVLSGGPVHGGVSGIGVWADDASSGPAAKAGMQSTAHSLKVGGMVAPAGQLGGNFGLFPDPPHMIHPIPTLSPAAFSQLLAPRQRANGASAIPGPRKSPANEQQLQLQQLGQPFHPSGEPEPAVRTGKSKKNRKSADGPASKGAIASTSGSANTEGTPSRMRMPSHTSLLLGLSLGPAFGDEDSSSLLLPASGAAASNSIALPGGQLGEAQVPSPNGGSRKGGKKRGSRCASIERTKVTKAARLPLGGSPSFGLNIMGLGDALELDSAYIYLEKDAACQSPVPCIVVTPPPVTVAHTPSRLARSESKPGHTLALTMSGLETLTEDLGSKLAPAPIMTDSPSVRSISSSQTITGAKTGEGLTSVSEMPASASAFADPPVISPPRSISPPPTARAGCTPGEWGRQQQSFASPPDIDPVVIPVIQTRMAEDQAAFTELALEIDVILSEYIYINSPTQAWIVGRRLTTLLLNAIHGNGLAKAPPTLRKMRQVENEVLPEAWLQTESERLLEKVLDHVVTGILVVLADAPVQSHHSADIDIPCLSPYGGMVSGQPSPPTYHLSSRDVGVLFEEIVLANIRDILQKGEEVRDRAHRLEVPLARKGNKRKWELASSERLRAAADQQKNRKLAAKGLISGDEFVKLERKRAAKGNVRDQFADISVLRFVGELFRVSFIGLADVQAWLERMLFDTVYPGVPSIYELGCACALITIVGPQLEAIADKEDRRAYEAAATKAPSSRILAVPETPIRSAGPQGLSKQSWTRPFPLPLRADAPANHWIQCSPAAAIRSPTSPFSSSSISTRTVSCGSGKLSLSSFGSLHSVQSSCSSNWSGSVPALSPPPSAKSEVGDARLTVTSCMERLEELLKQDDMDACVKEIITSVLGLHARGWIANPIPYTPTRFAI</sequence>
<feature type="compositionally biased region" description="Polar residues" evidence="1">
    <location>
        <begin position="104"/>
        <end position="117"/>
    </location>
</feature>
<feature type="region of interest" description="Disordered" evidence="1">
    <location>
        <begin position="361"/>
        <end position="413"/>
    </location>
</feature>
<accession>A0AAN6GIK4</accession>
<feature type="compositionally biased region" description="Pro residues" evidence="1">
    <location>
        <begin position="627"/>
        <end position="639"/>
    </location>
</feature>
<proteinExistence type="predicted"/>
<feature type="region of interest" description="Disordered" evidence="1">
    <location>
        <begin position="197"/>
        <end position="223"/>
    </location>
</feature>
<reference evidence="2" key="1">
    <citation type="journal article" date="2023" name="PhytoFront">
        <title>Draft Genome Resources of Seven Strains of Tilletia horrida, Causal Agent of Kernel Smut of Rice.</title>
        <authorList>
            <person name="Khanal S."/>
            <person name="Antony Babu S."/>
            <person name="Zhou X.G."/>
        </authorList>
    </citation>
    <scope>NUCLEOTIDE SEQUENCE</scope>
    <source>
        <strain evidence="2">TX3</strain>
    </source>
</reference>
<feature type="region of interest" description="Disordered" evidence="1">
    <location>
        <begin position="154"/>
        <end position="185"/>
    </location>
</feature>
<organism evidence="2 3">
    <name type="scientific">Tilletia horrida</name>
    <dbReference type="NCBI Taxonomy" id="155126"/>
    <lineage>
        <taxon>Eukaryota</taxon>
        <taxon>Fungi</taxon>
        <taxon>Dikarya</taxon>
        <taxon>Basidiomycota</taxon>
        <taxon>Ustilaginomycotina</taxon>
        <taxon>Exobasidiomycetes</taxon>
        <taxon>Tilletiales</taxon>
        <taxon>Tilletiaceae</taxon>
        <taxon>Tilletia</taxon>
    </lineage>
</organism>
<comment type="caution">
    <text evidence="2">The sequence shown here is derived from an EMBL/GenBank/DDBJ whole genome shotgun (WGS) entry which is preliminary data.</text>
</comment>
<dbReference type="AlphaFoldDB" id="A0AAN6GIK4"/>
<evidence type="ECO:0000313" key="3">
    <source>
        <dbReference type="Proteomes" id="UP001176521"/>
    </source>
</evidence>
<feature type="region of interest" description="Disordered" evidence="1">
    <location>
        <begin position="623"/>
        <end position="657"/>
    </location>
</feature>
<dbReference type="EMBL" id="JAPDMQ010000005">
    <property type="protein sequence ID" value="KAK0540987.1"/>
    <property type="molecule type" value="Genomic_DNA"/>
</dbReference>
<feature type="compositionally biased region" description="Low complexity" evidence="1">
    <location>
        <begin position="66"/>
        <end position="75"/>
    </location>
</feature>
<name>A0AAN6GIK4_9BASI</name>
<keyword evidence="3" id="KW-1185">Reference proteome</keyword>
<feature type="region of interest" description="Disordered" evidence="1">
    <location>
        <begin position="454"/>
        <end position="480"/>
    </location>
</feature>
<dbReference type="Gene3D" id="1.25.40.180">
    <property type="match status" value="1"/>
</dbReference>
<evidence type="ECO:0000313" key="2">
    <source>
        <dbReference type="EMBL" id="KAK0540987.1"/>
    </source>
</evidence>
<protein>
    <submittedName>
        <fullName evidence="2">Uncharacterized protein</fullName>
    </submittedName>
</protein>
<feature type="compositionally biased region" description="Polar residues" evidence="1">
    <location>
        <begin position="395"/>
        <end position="406"/>
    </location>
</feature>
<feature type="compositionally biased region" description="Polar residues" evidence="1">
    <location>
        <begin position="125"/>
        <end position="137"/>
    </location>
</feature>
<gene>
    <name evidence="2" type="ORF">OC842_000193</name>
</gene>
<dbReference type="Proteomes" id="UP001176521">
    <property type="component" value="Unassembled WGS sequence"/>
</dbReference>